<dbReference type="InterPro" id="IPR036388">
    <property type="entry name" value="WH-like_DNA-bd_sf"/>
</dbReference>
<dbReference type="InterPro" id="IPR000847">
    <property type="entry name" value="LysR_HTH_N"/>
</dbReference>
<dbReference type="PRINTS" id="PR00039">
    <property type="entry name" value="HTHLYSR"/>
</dbReference>
<reference evidence="6 7" key="1">
    <citation type="submission" date="2017-03" db="EMBL/GenBank/DDBJ databases">
        <title>Paenibacillus larvae genome sequencing.</title>
        <authorList>
            <person name="Dingman D.W."/>
        </authorList>
    </citation>
    <scope>NUCLEOTIDE SEQUENCE [LARGE SCALE GENOMIC DNA]</scope>
    <source>
        <strain evidence="6 7">SAG 10367</strain>
    </source>
</reference>
<dbReference type="GO" id="GO:0003700">
    <property type="term" value="F:DNA-binding transcription factor activity"/>
    <property type="evidence" value="ECO:0007669"/>
    <property type="project" value="InterPro"/>
</dbReference>
<dbReference type="SUPFAM" id="SSF46785">
    <property type="entry name" value="Winged helix' DNA-binding domain"/>
    <property type="match status" value="1"/>
</dbReference>
<dbReference type="FunFam" id="1.10.10.10:FF:000001">
    <property type="entry name" value="LysR family transcriptional regulator"/>
    <property type="match status" value="1"/>
</dbReference>
<evidence type="ECO:0000313" key="7">
    <source>
        <dbReference type="Proteomes" id="UP000192727"/>
    </source>
</evidence>
<dbReference type="InterPro" id="IPR036390">
    <property type="entry name" value="WH_DNA-bd_sf"/>
</dbReference>
<keyword evidence="2" id="KW-0805">Transcription regulation</keyword>
<dbReference type="RefSeq" id="WP_083041412.1">
    <property type="nucleotide sequence ID" value="NZ_CP020557.1"/>
</dbReference>
<dbReference type="SUPFAM" id="SSF53850">
    <property type="entry name" value="Periplasmic binding protein-like II"/>
    <property type="match status" value="1"/>
</dbReference>
<evidence type="ECO:0000256" key="3">
    <source>
        <dbReference type="ARBA" id="ARBA00023125"/>
    </source>
</evidence>
<organism evidence="6 7">
    <name type="scientific">Paenibacillus larvae subsp. pulvifaciens</name>
    <dbReference type="NCBI Taxonomy" id="1477"/>
    <lineage>
        <taxon>Bacteria</taxon>
        <taxon>Bacillati</taxon>
        <taxon>Bacillota</taxon>
        <taxon>Bacilli</taxon>
        <taxon>Bacillales</taxon>
        <taxon>Paenibacillaceae</taxon>
        <taxon>Paenibacillus</taxon>
    </lineage>
</organism>
<dbReference type="Pfam" id="PF03466">
    <property type="entry name" value="LysR_substrate"/>
    <property type="match status" value="1"/>
</dbReference>
<keyword evidence="4" id="KW-0804">Transcription</keyword>
<evidence type="ECO:0000313" key="6">
    <source>
        <dbReference type="EMBL" id="ARF70202.1"/>
    </source>
</evidence>
<comment type="similarity">
    <text evidence="1">Belongs to the LysR transcriptional regulatory family.</text>
</comment>
<dbReference type="GO" id="GO:0003677">
    <property type="term" value="F:DNA binding"/>
    <property type="evidence" value="ECO:0007669"/>
    <property type="project" value="UniProtKB-KW"/>
</dbReference>
<keyword evidence="3" id="KW-0238">DNA-binding</keyword>
<sequence>MELRHLRYFVTVAEELNFGRAAARLNITQPPLSQQIRQLEQELGFPLLFRTKQRVELTEAGKVFLEEARITLAHIDKTLDSARRAHLGAAGRLDIAFVGSATYRIVPLLQSYRMRFPSVSLVLHQMKTANQLQALHESRIHLGIIRSPVQSPLLASTVIYRERFLVALPHTHPLTRENQLRIHDLEHQDFILPSRSNGSMYHEAVIRLCFQSGFYPKIALEAPEILTIVAFVSAGMGIALVPASFQNQQNIGVVYRELENVGTMLDMVMVWRKNEKSQVLKQFLQHIDSLGPLGSSNSY</sequence>
<accession>A0A1V0UYC3</accession>
<dbReference type="Pfam" id="PF00126">
    <property type="entry name" value="HTH_1"/>
    <property type="match status" value="1"/>
</dbReference>
<dbReference type="CDD" id="cd08414">
    <property type="entry name" value="PBP2_LTTR_aromatics_like"/>
    <property type="match status" value="1"/>
</dbReference>
<dbReference type="Gene3D" id="1.10.10.10">
    <property type="entry name" value="Winged helix-like DNA-binding domain superfamily/Winged helix DNA-binding domain"/>
    <property type="match status" value="1"/>
</dbReference>
<dbReference type="PROSITE" id="PS50931">
    <property type="entry name" value="HTH_LYSR"/>
    <property type="match status" value="1"/>
</dbReference>
<name>A0A1V0UYC3_9BACL</name>
<dbReference type="InterPro" id="IPR005119">
    <property type="entry name" value="LysR_subst-bd"/>
</dbReference>
<feature type="domain" description="HTH lysR-type" evidence="5">
    <location>
        <begin position="1"/>
        <end position="58"/>
    </location>
</feature>
<evidence type="ECO:0000256" key="4">
    <source>
        <dbReference type="ARBA" id="ARBA00023163"/>
    </source>
</evidence>
<evidence type="ECO:0000256" key="2">
    <source>
        <dbReference type="ARBA" id="ARBA00023015"/>
    </source>
</evidence>
<dbReference type="PANTHER" id="PTHR30346">
    <property type="entry name" value="TRANSCRIPTIONAL DUAL REGULATOR HCAR-RELATED"/>
    <property type="match status" value="1"/>
</dbReference>
<dbReference type="AlphaFoldDB" id="A0A1V0UYC3"/>
<dbReference type="EMBL" id="CP020557">
    <property type="protein sequence ID" value="ARF70202.1"/>
    <property type="molecule type" value="Genomic_DNA"/>
</dbReference>
<protein>
    <submittedName>
        <fullName evidence="6">LysR family transcriptional regulator</fullName>
    </submittedName>
</protein>
<proteinExistence type="inferred from homology"/>
<dbReference type="Gene3D" id="3.40.190.10">
    <property type="entry name" value="Periplasmic binding protein-like II"/>
    <property type="match status" value="2"/>
</dbReference>
<gene>
    <name evidence="6" type="ORF">B7C51_23705</name>
</gene>
<dbReference type="PANTHER" id="PTHR30346:SF0">
    <property type="entry name" value="HCA OPERON TRANSCRIPTIONAL ACTIVATOR HCAR"/>
    <property type="match status" value="1"/>
</dbReference>
<dbReference type="Proteomes" id="UP000192727">
    <property type="component" value="Chromosome"/>
</dbReference>
<evidence type="ECO:0000256" key="1">
    <source>
        <dbReference type="ARBA" id="ARBA00009437"/>
    </source>
</evidence>
<dbReference type="GO" id="GO:0032993">
    <property type="term" value="C:protein-DNA complex"/>
    <property type="evidence" value="ECO:0007669"/>
    <property type="project" value="TreeGrafter"/>
</dbReference>
<evidence type="ECO:0000259" key="5">
    <source>
        <dbReference type="PROSITE" id="PS50931"/>
    </source>
</evidence>